<comment type="caution">
    <text evidence="1">The sequence shown here is derived from an EMBL/GenBank/DDBJ whole genome shotgun (WGS) entry which is preliminary data.</text>
</comment>
<dbReference type="EMBL" id="JBJUIK010000010">
    <property type="protein sequence ID" value="KAL3516336.1"/>
    <property type="molecule type" value="Genomic_DNA"/>
</dbReference>
<accession>A0ABD2ZA32</accession>
<reference evidence="1 2" key="1">
    <citation type="submission" date="2024-11" db="EMBL/GenBank/DDBJ databases">
        <title>A near-complete genome assembly of Cinchona calisaya.</title>
        <authorList>
            <person name="Lian D.C."/>
            <person name="Zhao X.W."/>
            <person name="Wei L."/>
        </authorList>
    </citation>
    <scope>NUCLEOTIDE SEQUENCE [LARGE SCALE GENOMIC DNA]</scope>
    <source>
        <tissue evidence="1">Nenye</tissue>
    </source>
</reference>
<organism evidence="1 2">
    <name type="scientific">Cinchona calisaya</name>
    <dbReference type="NCBI Taxonomy" id="153742"/>
    <lineage>
        <taxon>Eukaryota</taxon>
        <taxon>Viridiplantae</taxon>
        <taxon>Streptophyta</taxon>
        <taxon>Embryophyta</taxon>
        <taxon>Tracheophyta</taxon>
        <taxon>Spermatophyta</taxon>
        <taxon>Magnoliopsida</taxon>
        <taxon>eudicotyledons</taxon>
        <taxon>Gunneridae</taxon>
        <taxon>Pentapetalae</taxon>
        <taxon>asterids</taxon>
        <taxon>lamiids</taxon>
        <taxon>Gentianales</taxon>
        <taxon>Rubiaceae</taxon>
        <taxon>Cinchonoideae</taxon>
        <taxon>Cinchoneae</taxon>
        <taxon>Cinchona</taxon>
    </lineage>
</organism>
<gene>
    <name evidence="1" type="ORF">ACH5RR_023238</name>
</gene>
<evidence type="ECO:0000313" key="2">
    <source>
        <dbReference type="Proteomes" id="UP001630127"/>
    </source>
</evidence>
<sequence length="155" mass="17737">MIRRIKTLLQQAIDFGGKETNPSVSTSWCEDSRIRSEHSEELPASVLKRMYQIYRSYTRDGTKSMELHNFSGKLTETALSTRLATIQRQVEETSSASERKLKYLEAIQAKRISLEGRKAELIKELDQLGVETQRVDVEILKVNDEMSRDHGSSCN</sequence>
<keyword evidence="2" id="KW-1185">Reference proteome</keyword>
<dbReference type="Proteomes" id="UP001630127">
    <property type="component" value="Unassembled WGS sequence"/>
</dbReference>
<proteinExistence type="predicted"/>
<evidence type="ECO:0000313" key="1">
    <source>
        <dbReference type="EMBL" id="KAL3516336.1"/>
    </source>
</evidence>
<protein>
    <submittedName>
        <fullName evidence="1">Uncharacterized protein</fullName>
    </submittedName>
</protein>
<dbReference type="AlphaFoldDB" id="A0ABD2ZA32"/>
<name>A0ABD2ZA32_9GENT</name>